<dbReference type="Proteomes" id="UP000273443">
    <property type="component" value="Chromosome"/>
</dbReference>
<dbReference type="KEGG" id="ssof:SULC_2463"/>
<keyword evidence="1" id="KW-0862">Zinc</keyword>
<evidence type="ECO:0000313" key="19">
    <source>
        <dbReference type="Proteomes" id="UP000267993"/>
    </source>
</evidence>
<evidence type="ECO:0000313" key="16">
    <source>
        <dbReference type="Proteomes" id="UP000033085"/>
    </source>
</evidence>
<dbReference type="OrthoDB" id="196752at2157"/>
<dbReference type="Proteomes" id="UP000278715">
    <property type="component" value="Chromosome"/>
</dbReference>
<dbReference type="Proteomes" id="UP000594632">
    <property type="component" value="Chromosome"/>
</dbReference>
<proteinExistence type="predicted"/>
<reference evidence="18" key="3">
    <citation type="submission" date="2016-04" db="EMBL/GenBank/DDBJ databases">
        <authorList>
            <person name="Shah S.A."/>
            <person name="Garrett R.A."/>
        </authorList>
    </citation>
    <scope>NUCLEOTIDE SEQUENCE [LARGE SCALE GENOMIC DNA]</scope>
    <source>
        <strain evidence="18">ATCC 35091 / DSM 1616 / JCM 8930 / NBRC 15331 / P1</strain>
    </source>
</reference>
<evidence type="ECO:0000313" key="10">
    <source>
        <dbReference type="EMBL" id="AZF79540.1"/>
    </source>
</evidence>
<dbReference type="GeneID" id="1454648"/>
<dbReference type="PANTHER" id="PTHR38133">
    <property type="entry name" value="SLR1429 PROTEIN"/>
    <property type="match status" value="1"/>
</dbReference>
<evidence type="ECO:0000313" key="20">
    <source>
        <dbReference type="Proteomes" id="UP000269431"/>
    </source>
</evidence>
<evidence type="ECO:0000313" key="13">
    <source>
        <dbReference type="EMBL" id="QPG49048.1"/>
    </source>
</evidence>
<evidence type="ECO:0000313" key="3">
    <source>
        <dbReference type="EMBL" id="AKA74602.1"/>
    </source>
</evidence>
<reference evidence="15 16" key="1">
    <citation type="journal article" date="2015" name="Genome Announc.">
        <title>Complete Genome Sequence of Sulfolobus solfataricus Strain 98/2 and Evolved Derivatives.</title>
        <authorList>
            <person name="McCarthy S."/>
            <person name="Gradnigo J."/>
            <person name="Johnson T."/>
            <person name="Payne S."/>
            <person name="Lipzen A."/>
            <person name="Martin J."/>
            <person name="Schackwitz W."/>
            <person name="Moriyama E."/>
            <person name="Blum P."/>
        </authorList>
    </citation>
    <scope>NUCLEOTIDE SEQUENCE [LARGE SCALE GENOMIC DNA]</scope>
    <source>
        <strain evidence="15">98/2 SULC</strain>
        <strain evidence="3">SARC-B</strain>
        <strain evidence="4">SARC-C</strain>
        <strain evidence="5 17">SULA</strain>
        <strain evidence="16">SULB</strain>
    </source>
</reference>
<evidence type="ECO:0000313" key="24">
    <source>
        <dbReference type="Proteomes" id="UP000278715"/>
    </source>
</evidence>
<dbReference type="InterPro" id="IPR007527">
    <property type="entry name" value="Znf_SWIM"/>
</dbReference>
<sequence length="217" mass="25382">MKRGWLFDFGKNIREEIDDGRASRGREYVRNGAVRKIEINPGKIAAQVSGTKLYDVNIYGNTLSEEDKRKVINIINKKGYLSSLLSYKFPTSIIDDLDEEGIELIPRNLSYECTCPDYQRPCKHIYAVYLTAYDIISNNPLLLFKFLGINKEELIYEKGQKIMQEISVKDFQRKYEFPSIKFVNAKPWNKFGNDKEVVKHMYMLIMKTAERKIDELK</sequence>
<dbReference type="KEGG" id="ssoa:SULA_2465"/>
<evidence type="ECO:0000313" key="21">
    <source>
        <dbReference type="Proteomes" id="UP000273194"/>
    </source>
</evidence>
<reference evidence="19 20" key="4">
    <citation type="journal article" date="2018" name="Proc. Natl. Acad. Sci. U.S.A.">
        <title>Nonmutational mechanism of inheritance in the Archaeon Sulfolobus solfataricus.</title>
        <authorList>
            <person name="Payne S."/>
            <person name="McCarthy S."/>
            <person name="Johnson T."/>
            <person name="North E."/>
            <person name="Blum P."/>
        </authorList>
    </citation>
    <scope>NUCLEOTIDE SEQUENCE [LARGE SCALE GENOMIC DNA]</scope>
    <source>
        <strain evidence="7 19">SARC-H</strain>
        <strain evidence="8 23">SARC-I</strain>
        <strain evidence="10 24">SARC-N</strain>
        <strain evidence="11 25">SARC-O</strain>
        <strain evidence="12 20">SUL120</strain>
        <strain evidence="6 21">SULG</strain>
        <strain evidence="9 22">SULM</strain>
    </source>
</reference>
<dbReference type="Proteomes" id="UP000267993">
    <property type="component" value="Chromosome"/>
</dbReference>
<evidence type="ECO:0000313" key="6">
    <source>
        <dbReference type="EMBL" id="AZF69070.1"/>
    </source>
</evidence>
<dbReference type="AlphaFoldDB" id="A0A0E3JYQ5"/>
<dbReference type="EMBL" id="CP033239">
    <property type="protein sequence ID" value="AZF79540.1"/>
    <property type="molecule type" value="Genomic_DNA"/>
</dbReference>
<evidence type="ECO:0000313" key="5">
    <source>
        <dbReference type="EMBL" id="AKA79989.1"/>
    </source>
</evidence>
<dbReference type="EMBL" id="CP011057">
    <property type="protein sequence ID" value="AKA79989.1"/>
    <property type="molecule type" value="Genomic_DNA"/>
</dbReference>
<dbReference type="Proteomes" id="UP000273194">
    <property type="component" value="Chromosome"/>
</dbReference>
<dbReference type="EMBL" id="CP033241">
    <property type="protein sequence ID" value="AZF84730.1"/>
    <property type="molecule type" value="Genomic_DNA"/>
</dbReference>
<evidence type="ECO:0000313" key="22">
    <source>
        <dbReference type="Proteomes" id="UP000273443"/>
    </source>
</evidence>
<reference evidence="4" key="5">
    <citation type="submission" date="2018-10" db="EMBL/GenBank/DDBJ databases">
        <authorList>
            <person name="McCarthy S."/>
            <person name="Gradnigo J."/>
            <person name="Johnson T."/>
            <person name="Payne S."/>
            <person name="Lipzen A."/>
            <person name="Schackwitz W."/>
            <person name="Martin J."/>
            <person name="Moriyama E."/>
            <person name="Blum P."/>
        </authorList>
    </citation>
    <scope>NUCLEOTIDE SEQUENCE</scope>
    <source>
        <strain evidence="3">SARC-B</strain>
        <strain evidence="4">SARC-C</strain>
        <strain evidence="5">SULA</strain>
    </source>
</reference>
<dbReference type="GO" id="GO:0008270">
    <property type="term" value="F:zinc ion binding"/>
    <property type="evidence" value="ECO:0007669"/>
    <property type="project" value="UniProtKB-KW"/>
</dbReference>
<dbReference type="Proteomes" id="UP000269431">
    <property type="component" value="Chromosome"/>
</dbReference>
<dbReference type="Proteomes" id="UP000033057">
    <property type="component" value="Chromosome"/>
</dbReference>
<dbReference type="PROSITE" id="PS50966">
    <property type="entry name" value="ZF_SWIM"/>
    <property type="match status" value="1"/>
</dbReference>
<dbReference type="GeneID" id="44130415"/>
<evidence type="ECO:0000256" key="1">
    <source>
        <dbReference type="PROSITE-ProRule" id="PRU00325"/>
    </source>
</evidence>
<evidence type="ECO:0000313" key="15">
    <source>
        <dbReference type="Proteomes" id="UP000033057"/>
    </source>
</evidence>
<feature type="domain" description="SWIM-type" evidence="2">
    <location>
        <begin position="98"/>
        <end position="133"/>
    </location>
</feature>
<reference evidence="14" key="2">
    <citation type="submission" date="2016-04" db="EMBL/GenBank/DDBJ databases">
        <authorList>
            <person name="Evans L.H."/>
            <person name="Alamgir A."/>
            <person name="Owens N."/>
            <person name="Weber N.D."/>
            <person name="Virtaneva K."/>
            <person name="Barbian K."/>
            <person name="Babar A."/>
            <person name="Rosenke K."/>
        </authorList>
    </citation>
    <scope>NUCLEOTIDE SEQUENCE</scope>
    <source>
        <strain evidence="14">P1</strain>
    </source>
</reference>
<evidence type="ECO:0000313" key="9">
    <source>
        <dbReference type="EMBL" id="AZF76933.1"/>
    </source>
</evidence>
<name>A0A0E3JYQ5_SACSO</name>
<evidence type="ECO:0000313" key="12">
    <source>
        <dbReference type="EMBL" id="AZF84730.1"/>
    </source>
</evidence>
<evidence type="ECO:0000313" key="8">
    <source>
        <dbReference type="EMBL" id="AZF74310.1"/>
    </source>
</evidence>
<evidence type="ECO:0000313" key="23">
    <source>
        <dbReference type="Proteomes" id="UP000275843"/>
    </source>
</evidence>
<evidence type="ECO:0000313" key="14">
    <source>
        <dbReference type="EMBL" id="SAI85345.1"/>
    </source>
</evidence>
<dbReference type="Pfam" id="PF04434">
    <property type="entry name" value="SWIM"/>
    <property type="match status" value="1"/>
</dbReference>
<dbReference type="EMBL" id="CP033240">
    <property type="protein sequence ID" value="AZF82144.1"/>
    <property type="molecule type" value="Genomic_DNA"/>
</dbReference>
<dbReference type="Proteomes" id="UP000033106">
    <property type="component" value="Chromosome"/>
</dbReference>
<dbReference type="Proteomes" id="UP000275843">
    <property type="component" value="Chromosome"/>
</dbReference>
<reference evidence="13 26" key="6">
    <citation type="journal article" date="2020" name="Nat. Commun.">
        <title>The structures of two archaeal type IV pili illuminate evolutionary relationships.</title>
        <authorList>
            <person name="Wang F."/>
            <person name="Baquero D.P."/>
            <person name="Su Z."/>
            <person name="Beltran L.C."/>
            <person name="Prangishvili D."/>
            <person name="Krupovic M."/>
            <person name="Egelman E.H."/>
        </authorList>
    </citation>
    <scope>NUCLEOTIDE SEQUENCE [LARGE SCALE GENOMIC DNA]</scope>
    <source>
        <strain evidence="13 26">POZ149</strain>
    </source>
</reference>
<evidence type="ECO:0000259" key="2">
    <source>
        <dbReference type="PROSITE" id="PS50966"/>
    </source>
</evidence>
<evidence type="ECO:0000313" key="7">
    <source>
        <dbReference type="EMBL" id="AZF71690.1"/>
    </source>
</evidence>
<dbReference type="EMBL" id="LT549890">
    <property type="protein sequence ID" value="SAI85345.1"/>
    <property type="molecule type" value="Genomic_DNA"/>
</dbReference>
<evidence type="ECO:0000313" key="4">
    <source>
        <dbReference type="EMBL" id="AKA77298.1"/>
    </source>
</evidence>
<gene>
    <name evidence="13" type="ORF">HFC64_03270</name>
    <name evidence="14" type="ORF">SSOP1_1791</name>
    <name evidence="5" type="ORF">SULA_2465</name>
    <name evidence="3" type="ORF">SULB_2466</name>
    <name evidence="4" type="ORF">SULC_2463</name>
    <name evidence="6" type="ORF">SULG_12500</name>
    <name evidence="7" type="ORF">SULH_12500</name>
    <name evidence="8" type="ORF">SULI_12500</name>
    <name evidence="9" type="ORF">SULM_12490</name>
    <name evidence="10" type="ORF">SULN_12490</name>
    <name evidence="11" type="ORF">SULO_12500</name>
    <name evidence="12" type="ORF">SULZ_12485</name>
</gene>
<dbReference type="Proteomes" id="UP000076770">
    <property type="component" value="Chromosome i"/>
</dbReference>
<evidence type="ECO:0000313" key="11">
    <source>
        <dbReference type="EMBL" id="AZF82144.1"/>
    </source>
</evidence>
<evidence type="ECO:0000313" key="25">
    <source>
        <dbReference type="Proteomes" id="UP000282269"/>
    </source>
</evidence>
<evidence type="ECO:0000313" key="18">
    <source>
        <dbReference type="Proteomes" id="UP000076770"/>
    </source>
</evidence>
<dbReference type="RefSeq" id="WP_009991009.1">
    <property type="nucleotide sequence ID" value="NZ_CP011055.2"/>
</dbReference>
<dbReference type="PANTHER" id="PTHR38133:SF1">
    <property type="entry name" value="SLR1429 PROTEIN"/>
    <property type="match status" value="1"/>
</dbReference>
<evidence type="ECO:0000313" key="17">
    <source>
        <dbReference type="Proteomes" id="UP000033106"/>
    </source>
</evidence>
<protein>
    <recommendedName>
        <fullName evidence="2">SWIM-type domain-containing protein</fullName>
    </recommendedName>
</protein>
<evidence type="ECO:0000313" key="26">
    <source>
        <dbReference type="Proteomes" id="UP000594632"/>
    </source>
</evidence>
<organism evidence="4 15">
    <name type="scientific">Saccharolobus solfataricus</name>
    <name type="common">Sulfolobus solfataricus</name>
    <dbReference type="NCBI Taxonomy" id="2287"/>
    <lineage>
        <taxon>Archaea</taxon>
        <taxon>Thermoproteota</taxon>
        <taxon>Thermoprotei</taxon>
        <taxon>Sulfolobales</taxon>
        <taxon>Sulfolobaceae</taxon>
        <taxon>Saccharolobus</taxon>
    </lineage>
</organism>
<dbReference type="EMBL" id="CP033236">
    <property type="protein sequence ID" value="AZF71690.1"/>
    <property type="molecule type" value="Genomic_DNA"/>
</dbReference>
<dbReference type="EMBL" id="CP033237">
    <property type="protein sequence ID" value="AZF74310.1"/>
    <property type="molecule type" value="Genomic_DNA"/>
</dbReference>
<dbReference type="Proteomes" id="UP000282269">
    <property type="component" value="Chromosome"/>
</dbReference>
<dbReference type="EMBL" id="CP011055">
    <property type="protein sequence ID" value="AKA74602.1"/>
    <property type="molecule type" value="Genomic_DNA"/>
</dbReference>
<keyword evidence="1" id="KW-0479">Metal-binding</keyword>
<dbReference type="PATRIC" id="fig|2287.6.peg.2615"/>
<dbReference type="EMBL" id="CP050869">
    <property type="protein sequence ID" value="QPG49048.1"/>
    <property type="molecule type" value="Genomic_DNA"/>
</dbReference>
<dbReference type="EMBL" id="CP011056">
    <property type="protein sequence ID" value="AKA77298.1"/>
    <property type="molecule type" value="Genomic_DNA"/>
</dbReference>
<dbReference type="EMBL" id="CP033238">
    <property type="protein sequence ID" value="AZF76933.1"/>
    <property type="molecule type" value="Genomic_DNA"/>
</dbReference>
<dbReference type="EMBL" id="CP033235">
    <property type="protein sequence ID" value="AZF69070.1"/>
    <property type="molecule type" value="Genomic_DNA"/>
</dbReference>
<dbReference type="KEGG" id="ssol:SULB_2466"/>
<dbReference type="Proteomes" id="UP000033085">
    <property type="component" value="Chromosome"/>
</dbReference>
<accession>A0A0E3JYQ5</accession>
<keyword evidence="1" id="KW-0863">Zinc-finger</keyword>